<organism evidence="10 11">
    <name type="scientific">Chryseotalea sanaruensis</name>
    <dbReference type="NCBI Taxonomy" id="2482724"/>
    <lineage>
        <taxon>Bacteria</taxon>
        <taxon>Pseudomonadati</taxon>
        <taxon>Bacteroidota</taxon>
        <taxon>Cytophagia</taxon>
        <taxon>Cytophagales</taxon>
        <taxon>Chryseotaleaceae</taxon>
        <taxon>Chryseotalea</taxon>
    </lineage>
</organism>
<dbReference type="RefSeq" id="WP_127123387.1">
    <property type="nucleotide sequence ID" value="NZ_BHXQ01000005.1"/>
</dbReference>
<comment type="caution">
    <text evidence="10">The sequence shown here is derived from an EMBL/GenBank/DDBJ whole genome shotgun (WGS) entry which is preliminary data.</text>
</comment>
<dbReference type="GO" id="GO:0000155">
    <property type="term" value="F:phosphorelay sensor kinase activity"/>
    <property type="evidence" value="ECO:0007669"/>
    <property type="project" value="InterPro"/>
</dbReference>
<accession>A0A401UCW8</accession>
<dbReference type="EC" id="2.7.13.3" evidence="2"/>
<dbReference type="CDD" id="cd00082">
    <property type="entry name" value="HisKA"/>
    <property type="match status" value="1"/>
</dbReference>
<dbReference type="SMART" id="SM00387">
    <property type="entry name" value="HATPase_c"/>
    <property type="match status" value="1"/>
</dbReference>
<evidence type="ECO:0000256" key="1">
    <source>
        <dbReference type="ARBA" id="ARBA00000085"/>
    </source>
</evidence>
<dbReference type="InterPro" id="IPR003594">
    <property type="entry name" value="HATPase_dom"/>
</dbReference>
<dbReference type="AlphaFoldDB" id="A0A401UCW8"/>
<dbReference type="Gene3D" id="1.10.287.130">
    <property type="match status" value="1"/>
</dbReference>
<dbReference type="InterPro" id="IPR036097">
    <property type="entry name" value="HisK_dim/P_sf"/>
</dbReference>
<dbReference type="Proteomes" id="UP000288227">
    <property type="component" value="Unassembled WGS sequence"/>
</dbReference>
<dbReference type="EMBL" id="BHXQ01000005">
    <property type="protein sequence ID" value="GCC52737.1"/>
    <property type="molecule type" value="Genomic_DNA"/>
</dbReference>
<keyword evidence="11" id="KW-1185">Reference proteome</keyword>
<keyword evidence="5 8" id="KW-0812">Transmembrane</keyword>
<dbReference type="InterPro" id="IPR050428">
    <property type="entry name" value="TCS_sensor_his_kinase"/>
</dbReference>
<evidence type="ECO:0000256" key="3">
    <source>
        <dbReference type="ARBA" id="ARBA00022553"/>
    </source>
</evidence>
<gene>
    <name evidence="10" type="ORF">SanaruYs_29750</name>
</gene>
<evidence type="ECO:0000313" key="11">
    <source>
        <dbReference type="Proteomes" id="UP000288227"/>
    </source>
</evidence>
<evidence type="ECO:0000256" key="6">
    <source>
        <dbReference type="ARBA" id="ARBA00022777"/>
    </source>
</evidence>
<dbReference type="InterPro" id="IPR005467">
    <property type="entry name" value="His_kinase_dom"/>
</dbReference>
<evidence type="ECO:0000313" key="10">
    <source>
        <dbReference type="EMBL" id="GCC52737.1"/>
    </source>
</evidence>
<dbReference type="InterPro" id="IPR003661">
    <property type="entry name" value="HisK_dim/P_dom"/>
</dbReference>
<comment type="catalytic activity">
    <reaction evidence="1">
        <text>ATP + protein L-histidine = ADP + protein N-phospho-L-histidine.</text>
        <dbReference type="EC" id="2.7.13.3"/>
    </reaction>
</comment>
<dbReference type="PANTHER" id="PTHR45436:SF5">
    <property type="entry name" value="SENSOR HISTIDINE KINASE TRCS"/>
    <property type="match status" value="1"/>
</dbReference>
<dbReference type="PANTHER" id="PTHR45436">
    <property type="entry name" value="SENSOR HISTIDINE KINASE YKOH"/>
    <property type="match status" value="1"/>
</dbReference>
<dbReference type="Gene3D" id="3.30.565.10">
    <property type="entry name" value="Histidine kinase-like ATPase, C-terminal domain"/>
    <property type="match status" value="1"/>
</dbReference>
<feature type="transmembrane region" description="Helical" evidence="8">
    <location>
        <begin position="12"/>
        <end position="34"/>
    </location>
</feature>
<dbReference type="OrthoDB" id="1522504at2"/>
<evidence type="ECO:0000256" key="8">
    <source>
        <dbReference type="SAM" id="Phobius"/>
    </source>
</evidence>
<dbReference type="SMART" id="SM00388">
    <property type="entry name" value="HisKA"/>
    <property type="match status" value="1"/>
</dbReference>
<evidence type="ECO:0000259" key="9">
    <source>
        <dbReference type="PROSITE" id="PS50109"/>
    </source>
</evidence>
<keyword evidence="6 10" id="KW-0418">Kinase</keyword>
<feature type="transmembrane region" description="Helical" evidence="8">
    <location>
        <begin position="134"/>
        <end position="156"/>
    </location>
</feature>
<dbReference type="GO" id="GO:0005886">
    <property type="term" value="C:plasma membrane"/>
    <property type="evidence" value="ECO:0007669"/>
    <property type="project" value="TreeGrafter"/>
</dbReference>
<proteinExistence type="predicted"/>
<dbReference type="SUPFAM" id="SSF47384">
    <property type="entry name" value="Homodimeric domain of signal transducing histidine kinase"/>
    <property type="match status" value="1"/>
</dbReference>
<keyword evidence="3" id="KW-0597">Phosphoprotein</keyword>
<evidence type="ECO:0000256" key="4">
    <source>
        <dbReference type="ARBA" id="ARBA00022679"/>
    </source>
</evidence>
<dbReference type="Pfam" id="PF02518">
    <property type="entry name" value="HATPase_c"/>
    <property type="match status" value="1"/>
</dbReference>
<keyword evidence="7 8" id="KW-1133">Transmembrane helix</keyword>
<dbReference type="SUPFAM" id="SSF55874">
    <property type="entry name" value="ATPase domain of HSP90 chaperone/DNA topoisomerase II/histidine kinase"/>
    <property type="match status" value="1"/>
</dbReference>
<evidence type="ECO:0000256" key="2">
    <source>
        <dbReference type="ARBA" id="ARBA00012438"/>
    </source>
</evidence>
<reference evidence="10 11" key="1">
    <citation type="submission" date="2018-11" db="EMBL/GenBank/DDBJ databases">
        <title>Chryseotalea sanarue gen. nov., sp., nov., a member of the family Cytophagaceae, isolated from a brackish lake in Hamamatsu Japan.</title>
        <authorList>
            <person name="Maejima Y."/>
            <person name="Iino T."/>
            <person name="Muraguchi Y."/>
            <person name="Fukuda K."/>
            <person name="Ohkuma M."/>
            <person name="Moriuchi R."/>
            <person name="Dohra H."/>
            <person name="Kimbara K."/>
            <person name="Shintani M."/>
        </authorList>
    </citation>
    <scope>NUCLEOTIDE SEQUENCE [LARGE SCALE GENOMIC DNA]</scope>
    <source>
        <strain evidence="10 11">Ys</strain>
    </source>
</reference>
<keyword evidence="4" id="KW-0808">Transferase</keyword>
<dbReference type="InterPro" id="IPR036890">
    <property type="entry name" value="HATPase_C_sf"/>
</dbReference>
<evidence type="ECO:0000256" key="7">
    <source>
        <dbReference type="ARBA" id="ARBA00022989"/>
    </source>
</evidence>
<sequence>MRLLQVSLRSLLLYSLILVLISIPISIFSIRQIINEEVDESLALHTNQFIKHIKSYEYLEDLEMDLRIWDQLSYNITLIPSEIISAGQMYETVSMYDSIEQEFHPFRTLSSVIIIKDKPYLLTIKMSLVDNDELVMALGIVQVILIVLLAAGLLLLNRSLSRKLWKPFYNTLNQLKAYELDKSESIQPEKTNIIEFDDLNKTVSHLTDRNRKLYLEQKEFIENASHELQTPLSIFQSKLDNLMQIPGLTEAGAVTILDLEETAQRMARLNKNLLLLSKIDNDQFNEIEEIDLSALANKLLSNLKPMADIDDISIQASISPLSIKANSTLLEVLLTNLFHNAIRHTNANGKVNVNVTDKVLTVTNTGNPLKMSVEKMFKRFSKEGNGENSSGLGLAIVKKVCDTCRYKIAYNFQDGVHSFSVTF</sequence>
<feature type="domain" description="Histidine kinase" evidence="9">
    <location>
        <begin position="223"/>
        <end position="423"/>
    </location>
</feature>
<dbReference type="PROSITE" id="PS50109">
    <property type="entry name" value="HIS_KIN"/>
    <property type="match status" value="1"/>
</dbReference>
<protein>
    <recommendedName>
        <fullName evidence="2">histidine kinase</fullName>
        <ecNumber evidence="2">2.7.13.3</ecNumber>
    </recommendedName>
</protein>
<name>A0A401UCW8_9BACT</name>
<dbReference type="Pfam" id="PF00512">
    <property type="entry name" value="HisKA"/>
    <property type="match status" value="1"/>
</dbReference>
<evidence type="ECO:0000256" key="5">
    <source>
        <dbReference type="ARBA" id="ARBA00022692"/>
    </source>
</evidence>
<keyword evidence="8" id="KW-0472">Membrane</keyword>